<organism evidence="14 15">
    <name type="scientific">Candidatus Iainarchaeum sp</name>
    <dbReference type="NCBI Taxonomy" id="3101447"/>
    <lineage>
        <taxon>Archaea</taxon>
        <taxon>Candidatus Iainarchaeota</taxon>
        <taxon>Candidatus Iainarchaeia</taxon>
        <taxon>Candidatus Iainarchaeales</taxon>
        <taxon>Candidatus Iainarchaeaceae</taxon>
        <taxon>Candidatus Iainarchaeum</taxon>
    </lineage>
</organism>
<reference evidence="14" key="1">
    <citation type="submission" date="2021-03" db="EMBL/GenBank/DDBJ databases">
        <authorList>
            <person name="Jaffe A."/>
        </authorList>
    </citation>
    <scope>NUCLEOTIDE SEQUENCE</scope>
    <source>
        <strain evidence="14">RIFCSPLOWO2_01_FULL_58_19</strain>
    </source>
</reference>
<dbReference type="EC" id="6.1.1.17" evidence="3 11"/>
<evidence type="ECO:0000259" key="13">
    <source>
        <dbReference type="Pfam" id="PF00749"/>
    </source>
</evidence>
<dbReference type="Pfam" id="PF00749">
    <property type="entry name" value="tRNA-synt_1c"/>
    <property type="match status" value="1"/>
</dbReference>
<protein>
    <recommendedName>
        <fullName evidence="3 11">Glutamate--tRNA ligase</fullName>
        <ecNumber evidence="3 11">6.1.1.17</ecNumber>
    </recommendedName>
</protein>
<evidence type="ECO:0000256" key="2">
    <source>
        <dbReference type="ARBA" id="ARBA00008927"/>
    </source>
</evidence>
<evidence type="ECO:0000256" key="6">
    <source>
        <dbReference type="ARBA" id="ARBA00022741"/>
    </source>
</evidence>
<dbReference type="GO" id="GO:0005829">
    <property type="term" value="C:cytosol"/>
    <property type="evidence" value="ECO:0007669"/>
    <property type="project" value="TreeGrafter"/>
</dbReference>
<evidence type="ECO:0000256" key="12">
    <source>
        <dbReference type="RuleBase" id="RU363037"/>
    </source>
</evidence>
<dbReference type="InterPro" id="IPR004526">
    <property type="entry name" value="Glu-tRNA-synth_arc/euk"/>
</dbReference>
<comment type="subcellular location">
    <subcellularLocation>
        <location evidence="1">Cytoplasm</location>
    </subcellularLocation>
</comment>
<evidence type="ECO:0000256" key="4">
    <source>
        <dbReference type="ARBA" id="ARBA00022490"/>
    </source>
</evidence>
<keyword evidence="5 12" id="KW-0436">Ligase</keyword>
<evidence type="ECO:0000313" key="15">
    <source>
        <dbReference type="Proteomes" id="UP000678237"/>
    </source>
</evidence>
<dbReference type="SUPFAM" id="SSF50715">
    <property type="entry name" value="Ribosomal protein L25-like"/>
    <property type="match status" value="1"/>
</dbReference>
<proteinExistence type="inferred from homology"/>
<dbReference type="SUPFAM" id="SSF52374">
    <property type="entry name" value="Nucleotidylyl transferase"/>
    <property type="match status" value="1"/>
</dbReference>
<dbReference type="NCBIfam" id="TIGR00463">
    <property type="entry name" value="gltX_arch"/>
    <property type="match status" value="1"/>
</dbReference>
<dbReference type="AlphaFoldDB" id="A0A8T4LEQ5"/>
<comment type="caution">
    <text evidence="14">The sequence shown here is derived from an EMBL/GenBank/DDBJ whole genome shotgun (WGS) entry which is preliminary data.</text>
</comment>
<sequence>MGVREDAYRYAVKNAFQHGGKADAGAVIGKAKALYPDKDVKDLVKDVQAAVKEANALPAAKLKAEFDRFDQEGWELRPKQKEIGLLSLEWAEGPNAESVVTRFAPNPNGPFHLGNLRAAYMSYAYAKKYGGRFILRFEDTDAKIKKPIENAERLFLEDLKWLECVPDEVFWASQRFDLYYDYLRKLIDRGKAYACNCESGAWRKLIEEKTACPCRAQKPAETLRIFEKMVSNEAKEGEYVLRLKTDLNHPDPSVRDWWLARCVDEPEHNRMKKKVHVWPSFMFQNSVDDHEMGVTLIIRGQEHSQNVTKQRFLYDYFGWRFPHAFHTGRLKLEGIILSKSDIKKGIEEGRFEGWEDPRLGTIRALRRRGFDARALKDVLMEVGVAPNDATISMSKLIDYNKKYIEAESERMTFVAEPVELTVKNAPVGGAEKATLAAGAQKFWVAGKPLGKLKPGAVFRLKNAFNVKLASFDGKKAAGEAVAGGVDPKIVGLNWLVDGGATAVAVKMADASVRHGVAESRLAWKKPGERAYFDKFGFVRVDEQGKSLTNVWFTHE</sequence>
<dbReference type="NCBIfam" id="NF003169">
    <property type="entry name" value="PRK04156.1"/>
    <property type="match status" value="1"/>
</dbReference>
<dbReference type="InterPro" id="IPR020058">
    <property type="entry name" value="Glu/Gln-tRNA-synth_Ib_cat-dom"/>
</dbReference>
<feature type="domain" description="Glutamyl/glutaminyl-tRNA synthetase class Ib catalytic" evidence="13">
    <location>
        <begin position="99"/>
        <end position="404"/>
    </location>
</feature>
<dbReference type="GO" id="GO:0043604">
    <property type="term" value="P:amide biosynthetic process"/>
    <property type="evidence" value="ECO:0007669"/>
    <property type="project" value="TreeGrafter"/>
</dbReference>
<evidence type="ECO:0000256" key="10">
    <source>
        <dbReference type="ARBA" id="ARBA00048351"/>
    </source>
</evidence>
<comment type="similarity">
    <text evidence="2">Belongs to the class-I aminoacyl-tRNA synthetase family. Glutamate--tRNA ligase type 2 subfamily.</text>
</comment>
<dbReference type="InterPro" id="IPR050132">
    <property type="entry name" value="Gln/Glu-tRNA_Ligase"/>
</dbReference>
<evidence type="ECO:0000256" key="8">
    <source>
        <dbReference type="ARBA" id="ARBA00022917"/>
    </source>
</evidence>
<dbReference type="InterPro" id="IPR014729">
    <property type="entry name" value="Rossmann-like_a/b/a_fold"/>
</dbReference>
<dbReference type="GO" id="GO:0006424">
    <property type="term" value="P:glutamyl-tRNA aminoacylation"/>
    <property type="evidence" value="ECO:0007669"/>
    <property type="project" value="UniProtKB-UniRule"/>
</dbReference>
<dbReference type="PROSITE" id="PS00178">
    <property type="entry name" value="AA_TRNA_LIGASE_I"/>
    <property type="match status" value="1"/>
</dbReference>
<dbReference type="Proteomes" id="UP000678237">
    <property type="component" value="Unassembled WGS sequence"/>
</dbReference>
<evidence type="ECO:0000256" key="7">
    <source>
        <dbReference type="ARBA" id="ARBA00022840"/>
    </source>
</evidence>
<dbReference type="InterPro" id="IPR001412">
    <property type="entry name" value="aa-tRNA-synth_I_CS"/>
</dbReference>
<dbReference type="GO" id="GO:0004818">
    <property type="term" value="F:glutamate-tRNA ligase activity"/>
    <property type="evidence" value="ECO:0007669"/>
    <property type="project" value="UniProtKB-UniRule"/>
</dbReference>
<dbReference type="GO" id="GO:0032991">
    <property type="term" value="C:protein-containing complex"/>
    <property type="evidence" value="ECO:0007669"/>
    <property type="project" value="UniProtKB-ARBA"/>
</dbReference>
<dbReference type="Gene3D" id="3.40.50.620">
    <property type="entry name" value="HUPs"/>
    <property type="match status" value="1"/>
</dbReference>
<keyword evidence="8 12" id="KW-0648">Protein biosynthesis</keyword>
<keyword evidence="9 12" id="KW-0030">Aminoacyl-tRNA synthetase</keyword>
<evidence type="ECO:0000256" key="5">
    <source>
        <dbReference type="ARBA" id="ARBA00022598"/>
    </source>
</evidence>
<dbReference type="InterPro" id="IPR011035">
    <property type="entry name" value="Ribosomal_bL25/Gln-tRNA_synth"/>
</dbReference>
<comment type="catalytic activity">
    <reaction evidence="10">
        <text>tRNA(Glu) + L-glutamate + ATP = L-glutamyl-tRNA(Glu) + AMP + diphosphate</text>
        <dbReference type="Rhea" id="RHEA:23540"/>
        <dbReference type="Rhea" id="RHEA-COMP:9663"/>
        <dbReference type="Rhea" id="RHEA-COMP:9680"/>
        <dbReference type="ChEBI" id="CHEBI:29985"/>
        <dbReference type="ChEBI" id="CHEBI:30616"/>
        <dbReference type="ChEBI" id="CHEBI:33019"/>
        <dbReference type="ChEBI" id="CHEBI:78442"/>
        <dbReference type="ChEBI" id="CHEBI:78520"/>
        <dbReference type="ChEBI" id="CHEBI:456215"/>
        <dbReference type="EC" id="6.1.1.17"/>
    </reaction>
</comment>
<dbReference type="PANTHER" id="PTHR43097">
    <property type="entry name" value="GLUTAMINE-TRNA LIGASE"/>
    <property type="match status" value="1"/>
</dbReference>
<dbReference type="PRINTS" id="PR00987">
    <property type="entry name" value="TRNASYNTHGLU"/>
</dbReference>
<dbReference type="EMBL" id="JAGVWE010000004">
    <property type="protein sequence ID" value="MBS3063110.1"/>
    <property type="molecule type" value="Genomic_DNA"/>
</dbReference>
<dbReference type="GO" id="GO:0005524">
    <property type="term" value="F:ATP binding"/>
    <property type="evidence" value="ECO:0007669"/>
    <property type="project" value="UniProtKB-KW"/>
</dbReference>
<gene>
    <name evidence="14" type="ORF">J4203_04505</name>
</gene>
<name>A0A8T4LEQ5_9ARCH</name>
<keyword evidence="7 12" id="KW-0067">ATP-binding</keyword>
<evidence type="ECO:0000256" key="9">
    <source>
        <dbReference type="ARBA" id="ARBA00023146"/>
    </source>
</evidence>
<accession>A0A8T4LEQ5</accession>
<dbReference type="PANTHER" id="PTHR43097:SF5">
    <property type="entry name" value="GLUTAMATE--TRNA LIGASE"/>
    <property type="match status" value="1"/>
</dbReference>
<evidence type="ECO:0000256" key="3">
    <source>
        <dbReference type="ARBA" id="ARBA00012835"/>
    </source>
</evidence>
<evidence type="ECO:0000313" key="14">
    <source>
        <dbReference type="EMBL" id="MBS3063110.1"/>
    </source>
</evidence>
<keyword evidence="4" id="KW-0963">Cytoplasm</keyword>
<reference evidence="14" key="2">
    <citation type="submission" date="2021-05" db="EMBL/GenBank/DDBJ databases">
        <title>Protein family content uncovers lineage relationships and bacterial pathway maintenance mechanisms in DPANN archaea.</title>
        <authorList>
            <person name="Castelle C.J."/>
            <person name="Meheust R."/>
            <person name="Jaffe A.L."/>
            <person name="Seitz K."/>
            <person name="Gong X."/>
            <person name="Baker B.J."/>
            <person name="Banfield J.F."/>
        </authorList>
    </citation>
    <scope>NUCLEOTIDE SEQUENCE</scope>
    <source>
        <strain evidence="14">RIFCSPLOWO2_01_FULL_58_19</strain>
    </source>
</reference>
<evidence type="ECO:0000256" key="11">
    <source>
        <dbReference type="NCBIfam" id="TIGR00463"/>
    </source>
</evidence>
<dbReference type="Gene3D" id="2.40.240.100">
    <property type="match status" value="1"/>
</dbReference>
<keyword evidence="6 12" id="KW-0547">Nucleotide-binding</keyword>
<dbReference type="InterPro" id="IPR000924">
    <property type="entry name" value="Glu/Gln-tRNA-synth"/>
</dbReference>
<evidence type="ECO:0000256" key="1">
    <source>
        <dbReference type="ARBA" id="ARBA00004496"/>
    </source>
</evidence>